<evidence type="ECO:0000313" key="3">
    <source>
        <dbReference type="Proteomes" id="UP000070444"/>
    </source>
</evidence>
<evidence type="ECO:0000313" key="2">
    <source>
        <dbReference type="EMBL" id="KXN68678.1"/>
    </source>
</evidence>
<organism evidence="2 3">
    <name type="scientific">Conidiobolus coronatus (strain ATCC 28846 / CBS 209.66 / NRRL 28638)</name>
    <name type="common">Delacroixia coronata</name>
    <dbReference type="NCBI Taxonomy" id="796925"/>
    <lineage>
        <taxon>Eukaryota</taxon>
        <taxon>Fungi</taxon>
        <taxon>Fungi incertae sedis</taxon>
        <taxon>Zoopagomycota</taxon>
        <taxon>Entomophthoromycotina</taxon>
        <taxon>Entomophthoromycetes</taxon>
        <taxon>Entomophthorales</taxon>
        <taxon>Ancylistaceae</taxon>
        <taxon>Conidiobolus</taxon>
    </lineage>
</organism>
<comment type="similarity">
    <text evidence="1">Belongs to the NPR2 family.</text>
</comment>
<dbReference type="OMA" id="IVMHKPD"/>
<dbReference type="OrthoDB" id="338854at2759"/>
<dbReference type="GO" id="GO:1990130">
    <property type="term" value="C:GATOR1 complex"/>
    <property type="evidence" value="ECO:0007669"/>
    <property type="project" value="EnsemblFungi"/>
</dbReference>
<dbReference type="InterPro" id="IPR009348">
    <property type="entry name" value="NPR2-like"/>
</dbReference>
<keyword evidence="3" id="KW-1185">Reference proteome</keyword>
<protein>
    <submittedName>
        <fullName evidence="2">Nitrogen permease regulator 2</fullName>
    </submittedName>
</protein>
<dbReference type="GO" id="GO:0005096">
    <property type="term" value="F:GTPase activator activity"/>
    <property type="evidence" value="ECO:0007669"/>
    <property type="project" value="EnsemblFungi"/>
</dbReference>
<dbReference type="Proteomes" id="UP000070444">
    <property type="component" value="Unassembled WGS sequence"/>
</dbReference>
<dbReference type="EMBL" id="KQ964565">
    <property type="protein sequence ID" value="KXN68678.1"/>
    <property type="molecule type" value="Genomic_DNA"/>
</dbReference>
<evidence type="ECO:0000256" key="1">
    <source>
        <dbReference type="ARBA" id="ARBA00008433"/>
    </source>
</evidence>
<reference evidence="2 3" key="1">
    <citation type="journal article" date="2015" name="Genome Biol. Evol.">
        <title>Phylogenomic analyses indicate that early fungi evolved digesting cell walls of algal ancestors of land plants.</title>
        <authorList>
            <person name="Chang Y."/>
            <person name="Wang S."/>
            <person name="Sekimoto S."/>
            <person name="Aerts A.L."/>
            <person name="Choi C."/>
            <person name="Clum A."/>
            <person name="LaButti K.M."/>
            <person name="Lindquist E.A."/>
            <person name="Yee Ngan C."/>
            <person name="Ohm R.A."/>
            <person name="Salamov A.A."/>
            <person name="Grigoriev I.V."/>
            <person name="Spatafora J.W."/>
            <person name="Berbee M.L."/>
        </authorList>
    </citation>
    <scope>NUCLEOTIDE SEQUENCE [LARGE SCALE GENOMIC DNA]</scope>
    <source>
        <strain evidence="2 3">NRRL 28638</strain>
    </source>
</reference>
<dbReference type="AlphaFoldDB" id="A0A137P138"/>
<dbReference type="Pfam" id="PF06218">
    <property type="entry name" value="NPR2"/>
    <property type="match status" value="1"/>
</dbReference>
<dbReference type="PANTHER" id="PTHR12991:SF10">
    <property type="entry name" value="GATOR COMPLEX PROTEIN NPRL2"/>
    <property type="match status" value="1"/>
</dbReference>
<dbReference type="PANTHER" id="PTHR12991">
    <property type="entry name" value="NITROGEN PERMEASE REGULATOR 2/TUMOR SUPPRESSOR CANDIDATE 4"/>
    <property type="match status" value="1"/>
</dbReference>
<dbReference type="GO" id="GO:0005774">
    <property type="term" value="C:vacuolar membrane"/>
    <property type="evidence" value="ECO:0007669"/>
    <property type="project" value="TreeGrafter"/>
</dbReference>
<accession>A0A137P138</accession>
<dbReference type="GO" id="GO:1904262">
    <property type="term" value="P:negative regulation of TORC1 signaling"/>
    <property type="evidence" value="ECO:0007669"/>
    <property type="project" value="EnsemblFungi"/>
</dbReference>
<sequence>MFGFPKLHCLFYSEFHPIQGPKVIYEVPEGSLTSKDTKLFDFDQFSDLVIPKTPLCHRLITFCTRNYKVVGCPITIESDKYERNALMFNLCFVFDINSNTFYYEALVKKMNIFLKTIEEDREFLSNPERKQYLLPTFEHMLEDLNNMCETRIMLGKTDILNLKLFPLYKQPTPILQHQTPLPLVDLSTLREAGWDLTTQQTISHINGINHVKKISQLSGVEINLTQKCVDNLAYYGGIQTVDTFQYSNIYAVKHSVNQLITNPNLQSECIHFVIPPGKPGPSFPKLFSLYCSLQSGITVGQWVEDNQLTSLNVDVRRFFYLV</sequence>
<gene>
    <name evidence="2" type="ORF">CONCODRAFT_76026</name>
</gene>
<dbReference type="STRING" id="796925.A0A137P138"/>
<proteinExistence type="inferred from homology"/>
<dbReference type="GO" id="GO:0010508">
    <property type="term" value="P:positive regulation of autophagy"/>
    <property type="evidence" value="ECO:0007669"/>
    <property type="project" value="TreeGrafter"/>
</dbReference>
<name>A0A137P138_CONC2</name>